<dbReference type="PROSITE" id="PS50012">
    <property type="entry name" value="RCC1_3"/>
    <property type="match status" value="7"/>
</dbReference>
<comment type="caution">
    <text evidence="4">The sequence shown here is derived from an EMBL/GenBank/DDBJ whole genome shotgun (WGS) entry which is preliminary data.</text>
</comment>
<dbReference type="AlphaFoldDB" id="A0A5M3W8Z2"/>
<dbReference type="Pfam" id="PF03793">
    <property type="entry name" value="PASTA"/>
    <property type="match status" value="1"/>
</dbReference>
<dbReference type="PANTHER" id="PTHR22870">
    <property type="entry name" value="REGULATOR OF CHROMOSOME CONDENSATION"/>
    <property type="match status" value="1"/>
</dbReference>
<protein>
    <recommendedName>
        <fullName evidence="3">PASTA domain-containing protein</fullName>
    </recommendedName>
</protein>
<sequence length="480" mass="49355">MGLAVFAIALTTVLTVGNAIAAVPVKGYLTSWGLNHRGQIGDGTTTSSPIPVVVGRLPQWGHRAGHVRQVAVGSDFSAALSKNSVVYVWGNRRFGDEGNTNDFATRPEEVPGLTGITQLSLGAKHILALGGDGTVWAWGDNEYRQLGDGTQTRRPIPQQVAGLTGIVQVAAGYRYSLALASDGSVWAWGHNGYAELGDGTTVNRPRPVKLAGITGATQIAASAHGVHSMAIRSDGTLWTWGNNANGQLGLGGSVPRYVPTQVPGLTGVTAIAAGEKSAFAVADPARSVWAWGSNTVGQLGDGTTTERRTPVRISLSGVSQIEAGAGGTTAALLDNRRVWTWGSNESGALGTGDTAAYIPTPSMVTGVAEVEQIAVGRATVATVVDIHSVPPDPTPTPTPTAGPTAPPTIQVPDLIGRLRSSAFEAISSAGLNLGSEDTVIDHQCNDIGQVTDQHPDAGTAVAPGSNVSIVVAIRPDHPCP</sequence>
<evidence type="ECO:0000256" key="2">
    <source>
        <dbReference type="SAM" id="MobiDB-lite"/>
    </source>
</evidence>
<accession>A0A5M3W8Z2</accession>
<dbReference type="PRINTS" id="PR00633">
    <property type="entry name" value="RCCNDNSATION"/>
</dbReference>
<name>A0A5M3W8Z2_9ACTN</name>
<dbReference type="InterPro" id="IPR058923">
    <property type="entry name" value="RCC1-like_dom"/>
</dbReference>
<dbReference type="Proteomes" id="UP000334990">
    <property type="component" value="Unassembled WGS sequence"/>
</dbReference>
<keyword evidence="5" id="KW-1185">Reference proteome</keyword>
<dbReference type="Gene3D" id="3.30.10.20">
    <property type="match status" value="1"/>
</dbReference>
<dbReference type="CDD" id="cd06577">
    <property type="entry name" value="PASTA_pknB"/>
    <property type="match status" value="1"/>
</dbReference>
<dbReference type="InterPro" id="IPR051210">
    <property type="entry name" value="Ub_ligase/GEF_domain"/>
</dbReference>
<evidence type="ECO:0000313" key="5">
    <source>
        <dbReference type="Proteomes" id="UP000334990"/>
    </source>
</evidence>
<evidence type="ECO:0000313" key="4">
    <source>
        <dbReference type="EMBL" id="GES04799.1"/>
    </source>
</evidence>
<evidence type="ECO:0000259" key="3">
    <source>
        <dbReference type="PROSITE" id="PS51178"/>
    </source>
</evidence>
<dbReference type="PANTHER" id="PTHR22870:SF408">
    <property type="entry name" value="OS09G0560450 PROTEIN"/>
    <property type="match status" value="1"/>
</dbReference>
<feature type="compositionally biased region" description="Pro residues" evidence="2">
    <location>
        <begin position="390"/>
        <end position="406"/>
    </location>
</feature>
<dbReference type="InterPro" id="IPR009091">
    <property type="entry name" value="RCC1/BLIP-II"/>
</dbReference>
<dbReference type="InterPro" id="IPR005543">
    <property type="entry name" value="PASTA_dom"/>
</dbReference>
<dbReference type="InterPro" id="IPR000408">
    <property type="entry name" value="Reg_chr_condens"/>
</dbReference>
<dbReference type="Pfam" id="PF00415">
    <property type="entry name" value="RCC1"/>
    <property type="match status" value="2"/>
</dbReference>
<dbReference type="SUPFAM" id="SSF50985">
    <property type="entry name" value="RCC1/BLIP-II"/>
    <property type="match status" value="2"/>
</dbReference>
<evidence type="ECO:0000256" key="1">
    <source>
        <dbReference type="ARBA" id="ARBA00022737"/>
    </source>
</evidence>
<feature type="region of interest" description="Disordered" evidence="2">
    <location>
        <begin position="388"/>
        <end position="407"/>
    </location>
</feature>
<gene>
    <name evidence="4" type="ORF">Acor_68670</name>
</gene>
<keyword evidence="1" id="KW-0677">Repeat</keyword>
<feature type="domain" description="PASTA" evidence="3">
    <location>
        <begin position="405"/>
        <end position="473"/>
    </location>
</feature>
<dbReference type="Pfam" id="PF25390">
    <property type="entry name" value="WD40_RLD"/>
    <property type="match status" value="1"/>
</dbReference>
<proteinExistence type="predicted"/>
<dbReference type="PROSITE" id="PS51178">
    <property type="entry name" value="PASTA"/>
    <property type="match status" value="1"/>
</dbReference>
<reference evidence="4 5" key="1">
    <citation type="submission" date="2019-10" db="EMBL/GenBank/DDBJ databases">
        <title>Whole genome shotgun sequence of Acrocarpospora corrugata NBRC 13972.</title>
        <authorList>
            <person name="Ichikawa N."/>
            <person name="Kimura A."/>
            <person name="Kitahashi Y."/>
            <person name="Komaki H."/>
            <person name="Oguchi A."/>
        </authorList>
    </citation>
    <scope>NUCLEOTIDE SEQUENCE [LARGE SCALE GENOMIC DNA]</scope>
    <source>
        <strain evidence="4 5">NBRC 13972</strain>
    </source>
</reference>
<dbReference type="SMART" id="SM00740">
    <property type="entry name" value="PASTA"/>
    <property type="match status" value="1"/>
</dbReference>
<dbReference type="EMBL" id="BLAD01000087">
    <property type="protein sequence ID" value="GES04799.1"/>
    <property type="molecule type" value="Genomic_DNA"/>
</dbReference>
<dbReference type="Gene3D" id="2.130.10.30">
    <property type="entry name" value="Regulator of chromosome condensation 1/beta-lactamase-inhibitor protein II"/>
    <property type="match status" value="2"/>
</dbReference>
<organism evidence="4 5">
    <name type="scientific">Acrocarpospora corrugata</name>
    <dbReference type="NCBI Taxonomy" id="35763"/>
    <lineage>
        <taxon>Bacteria</taxon>
        <taxon>Bacillati</taxon>
        <taxon>Actinomycetota</taxon>
        <taxon>Actinomycetes</taxon>
        <taxon>Streptosporangiales</taxon>
        <taxon>Streptosporangiaceae</taxon>
        <taxon>Acrocarpospora</taxon>
    </lineage>
</organism>